<comment type="caution">
    <text evidence="3">The sequence shown here is derived from an EMBL/GenBank/DDBJ whole genome shotgun (WGS) entry which is preliminary data.</text>
</comment>
<reference evidence="3 4" key="1">
    <citation type="submission" date="2018-08" db="EMBL/GenBank/DDBJ databases">
        <title>A genome reference for cultivated species of the human gut microbiota.</title>
        <authorList>
            <person name="Zou Y."/>
            <person name="Xue W."/>
            <person name="Luo G."/>
        </authorList>
    </citation>
    <scope>NUCLEOTIDE SEQUENCE [LARGE SCALE GENOMIC DNA]</scope>
    <source>
        <strain evidence="3 4">OM06-4</strain>
    </source>
</reference>
<organism evidence="3 4">
    <name type="scientific">Thomasclavelia ramosa</name>
    <dbReference type="NCBI Taxonomy" id="1547"/>
    <lineage>
        <taxon>Bacteria</taxon>
        <taxon>Bacillati</taxon>
        <taxon>Bacillota</taxon>
        <taxon>Erysipelotrichia</taxon>
        <taxon>Erysipelotrichales</taxon>
        <taxon>Coprobacillaceae</taxon>
        <taxon>Thomasclavelia</taxon>
    </lineage>
</organism>
<gene>
    <name evidence="3" type="ORF">DXB93_01595</name>
    <name evidence="2" type="ORF">PM738_10390</name>
</gene>
<accession>A0A3E3EHI0</accession>
<name>A0A3E3EHI0_9FIRM</name>
<dbReference type="EMBL" id="QUSL01000001">
    <property type="protein sequence ID" value="RGD87375.1"/>
    <property type="molecule type" value="Genomic_DNA"/>
</dbReference>
<feature type="transmembrane region" description="Helical" evidence="1">
    <location>
        <begin position="7"/>
        <end position="27"/>
    </location>
</feature>
<evidence type="ECO:0000313" key="3">
    <source>
        <dbReference type="EMBL" id="RGD87375.1"/>
    </source>
</evidence>
<feature type="transmembrane region" description="Helical" evidence="1">
    <location>
        <begin position="78"/>
        <end position="97"/>
    </location>
</feature>
<evidence type="ECO:0000313" key="2">
    <source>
        <dbReference type="EMBL" id="MDB7084211.1"/>
    </source>
</evidence>
<evidence type="ECO:0000256" key="1">
    <source>
        <dbReference type="SAM" id="Phobius"/>
    </source>
</evidence>
<dbReference type="GeneID" id="64196667"/>
<evidence type="ECO:0000313" key="4">
    <source>
        <dbReference type="Proteomes" id="UP000261032"/>
    </source>
</evidence>
<dbReference type="Proteomes" id="UP001211987">
    <property type="component" value="Unassembled WGS sequence"/>
</dbReference>
<protein>
    <submittedName>
        <fullName evidence="3">Uncharacterized protein</fullName>
    </submittedName>
</protein>
<keyword evidence="1" id="KW-0472">Membrane</keyword>
<proteinExistence type="predicted"/>
<feature type="transmembrane region" description="Helical" evidence="1">
    <location>
        <begin position="33"/>
        <end position="57"/>
    </location>
</feature>
<reference evidence="2" key="2">
    <citation type="submission" date="2023-01" db="EMBL/GenBank/DDBJ databases">
        <title>Human gut microbiome strain richness.</title>
        <authorList>
            <person name="Chen-Liaw A."/>
        </authorList>
    </citation>
    <scope>NUCLEOTIDE SEQUENCE</scope>
    <source>
        <strain evidence="2">1001217st2_G6_1001217B_191108</strain>
    </source>
</reference>
<dbReference type="RefSeq" id="WP_003538465.1">
    <property type="nucleotide sequence ID" value="NZ_AP031443.1"/>
</dbReference>
<keyword evidence="1" id="KW-0812">Transmembrane</keyword>
<sequence length="136" mass="15468">MEKFKEYFKVFAYIFYPGMVLILYLAQGLEGKLGLDLIFCPTDIIVLLAILGIYMLLDAFKVFDAKVFDFMKKNDGRLKVPFLLAFLLIIAVLMGLYDDLKVYFYLNNDVSINLFIIIALGLGLAGIAFLLNKSEK</sequence>
<keyword evidence="1" id="KW-1133">Transmembrane helix</keyword>
<dbReference type="AlphaFoldDB" id="A0A3E3EHI0"/>
<feature type="transmembrane region" description="Helical" evidence="1">
    <location>
        <begin position="112"/>
        <end position="131"/>
    </location>
</feature>
<dbReference type="EMBL" id="JAQLKE010000015">
    <property type="protein sequence ID" value="MDB7084211.1"/>
    <property type="molecule type" value="Genomic_DNA"/>
</dbReference>
<dbReference type="Proteomes" id="UP000261032">
    <property type="component" value="Unassembled WGS sequence"/>
</dbReference>